<keyword evidence="5" id="KW-0645">Protease</keyword>
<feature type="non-terminal residue" evidence="14">
    <location>
        <position position="1026"/>
    </location>
</feature>
<dbReference type="GO" id="GO:0005634">
    <property type="term" value="C:nucleus"/>
    <property type="evidence" value="ECO:0007669"/>
    <property type="project" value="UniProtKB-SubCell"/>
</dbReference>
<feature type="region of interest" description="Disordered" evidence="12">
    <location>
        <begin position="668"/>
        <end position="706"/>
    </location>
</feature>
<keyword evidence="11" id="KW-0175">Coiled coil</keyword>
<dbReference type="GO" id="GO:0016579">
    <property type="term" value="P:protein deubiquitination"/>
    <property type="evidence" value="ECO:0007669"/>
    <property type="project" value="InterPro"/>
</dbReference>
<dbReference type="InterPro" id="IPR044635">
    <property type="entry name" value="UBP14-like"/>
</dbReference>
<evidence type="ECO:0000256" key="5">
    <source>
        <dbReference type="ARBA" id="ARBA00022670"/>
    </source>
</evidence>
<reference evidence="14 15" key="1">
    <citation type="submission" date="2020-02" db="EMBL/GenBank/DDBJ databases">
        <title>Bird 10,000 Genomes (B10K) Project - Family phase.</title>
        <authorList>
            <person name="Zhang G."/>
        </authorList>
    </citation>
    <scope>NUCLEOTIDE SEQUENCE [LARGE SCALE GENOMIC DNA]</scope>
    <source>
        <strain evidence="14">B10K-DU-002-70</strain>
        <tissue evidence="14">Muscle</tissue>
    </source>
</reference>
<dbReference type="PANTHER" id="PTHR43982">
    <property type="entry name" value="UBIQUITIN CARBOXYL-TERMINAL HYDROLASE"/>
    <property type="match status" value="1"/>
</dbReference>
<keyword evidence="10" id="KW-0539">Nucleus</keyword>
<gene>
    <name evidence="14" type="primary">Usp28</name>
    <name evidence="14" type="ORF">SCOUMB_R06293</name>
</gene>
<feature type="coiled-coil region" evidence="11">
    <location>
        <begin position="378"/>
        <end position="405"/>
    </location>
</feature>
<evidence type="ECO:0000256" key="6">
    <source>
        <dbReference type="ARBA" id="ARBA00022786"/>
    </source>
</evidence>
<accession>A0A7L4I8D3</accession>
<keyword evidence="8" id="KW-0788">Thiol protease</keyword>
<comment type="caution">
    <text evidence="14">The sequence shown here is derived from an EMBL/GenBank/DDBJ whole genome shotgun (WGS) entry which is preliminary data.</text>
</comment>
<keyword evidence="7 14" id="KW-0378">Hydrolase</keyword>
<evidence type="ECO:0000256" key="1">
    <source>
        <dbReference type="ARBA" id="ARBA00000707"/>
    </source>
</evidence>
<dbReference type="PROSITE" id="PS00972">
    <property type="entry name" value="USP_1"/>
    <property type="match status" value="1"/>
</dbReference>
<evidence type="ECO:0000256" key="11">
    <source>
        <dbReference type="SAM" id="Coils"/>
    </source>
</evidence>
<keyword evidence="4" id="KW-1017">Isopeptide bond</keyword>
<evidence type="ECO:0000256" key="3">
    <source>
        <dbReference type="ARBA" id="ARBA00012759"/>
    </source>
</evidence>
<dbReference type="GO" id="GO:0043161">
    <property type="term" value="P:proteasome-mediated ubiquitin-dependent protein catabolic process"/>
    <property type="evidence" value="ECO:0007669"/>
    <property type="project" value="InterPro"/>
</dbReference>
<dbReference type="SUPFAM" id="SSF46934">
    <property type="entry name" value="UBA-like"/>
    <property type="match status" value="1"/>
</dbReference>
<dbReference type="InterPro" id="IPR001394">
    <property type="entry name" value="Peptidase_C19_UCH"/>
</dbReference>
<dbReference type="SUPFAM" id="SSF54001">
    <property type="entry name" value="Cysteine proteinases"/>
    <property type="match status" value="1"/>
</dbReference>
<dbReference type="PANTHER" id="PTHR43982:SF6">
    <property type="entry name" value="UBIQUITIN CARBOXYL-TERMINAL HYDROLASE 2-RELATED"/>
    <property type="match status" value="1"/>
</dbReference>
<dbReference type="InterPro" id="IPR018200">
    <property type="entry name" value="USP_CS"/>
</dbReference>
<dbReference type="FunFam" id="3.90.70.10:FF:000004">
    <property type="entry name" value="Putative ubiquitin carboxyl-terminal hydrolase 25"/>
    <property type="match status" value="1"/>
</dbReference>
<evidence type="ECO:0000256" key="2">
    <source>
        <dbReference type="ARBA" id="ARBA00004123"/>
    </source>
</evidence>
<dbReference type="GO" id="GO:0061136">
    <property type="term" value="P:regulation of proteasomal protein catabolic process"/>
    <property type="evidence" value="ECO:0007669"/>
    <property type="project" value="TreeGrafter"/>
</dbReference>
<dbReference type="InterPro" id="IPR009060">
    <property type="entry name" value="UBA-like_sf"/>
</dbReference>
<dbReference type="GO" id="GO:0070628">
    <property type="term" value="F:proteasome binding"/>
    <property type="evidence" value="ECO:0007669"/>
    <property type="project" value="TreeGrafter"/>
</dbReference>
<keyword evidence="6" id="KW-0833">Ubl conjugation pathway</keyword>
<feature type="region of interest" description="Disordered" evidence="12">
    <location>
        <begin position="477"/>
        <end position="504"/>
    </location>
</feature>
<dbReference type="CDD" id="cd20487">
    <property type="entry name" value="USP28_C"/>
    <property type="match status" value="1"/>
</dbReference>
<keyword evidence="9" id="KW-0832">Ubl conjugation</keyword>
<dbReference type="GO" id="GO:0004843">
    <property type="term" value="F:cysteine-type deubiquitinase activity"/>
    <property type="evidence" value="ECO:0007669"/>
    <property type="project" value="UniProtKB-EC"/>
</dbReference>
<keyword evidence="15" id="KW-1185">Reference proteome</keyword>
<dbReference type="PROSITE" id="PS00973">
    <property type="entry name" value="USP_2"/>
    <property type="match status" value="1"/>
</dbReference>
<protein>
    <recommendedName>
        <fullName evidence="3">ubiquitinyl hydrolase 1</fullName>
        <ecNumber evidence="3">3.4.19.12</ecNumber>
    </recommendedName>
</protein>
<dbReference type="Gene3D" id="1.10.8.10">
    <property type="entry name" value="DNA helicase RuvA subunit, C-terminal domain"/>
    <property type="match status" value="1"/>
</dbReference>
<evidence type="ECO:0000256" key="8">
    <source>
        <dbReference type="ARBA" id="ARBA00022807"/>
    </source>
</evidence>
<evidence type="ECO:0000259" key="13">
    <source>
        <dbReference type="PROSITE" id="PS50235"/>
    </source>
</evidence>
<dbReference type="Gene3D" id="3.90.70.10">
    <property type="entry name" value="Cysteine proteinases"/>
    <property type="match status" value="1"/>
</dbReference>
<dbReference type="InterPro" id="IPR028889">
    <property type="entry name" value="USP"/>
</dbReference>
<evidence type="ECO:0000313" key="15">
    <source>
        <dbReference type="Proteomes" id="UP000539032"/>
    </source>
</evidence>
<feature type="compositionally biased region" description="Polar residues" evidence="12">
    <location>
        <begin position="688"/>
        <end position="706"/>
    </location>
</feature>
<dbReference type="CDD" id="cd02665">
    <property type="entry name" value="Peptidase_C19I"/>
    <property type="match status" value="1"/>
</dbReference>
<evidence type="ECO:0000313" key="14">
    <source>
        <dbReference type="EMBL" id="NXX61402.1"/>
    </source>
</evidence>
<sequence>DCQMLLNQLKEITGIQDSAFLQAALKAANGDLMEAVTFLTEEHAQEPAQDMAAAEPSAWEGSAVGKQFPQKGSTVPVVLRNLCEPVFYSTVCIFCDRPQEAHSAESKSRSKRKRCEVWGENPKQNDWRRVGDWPVGMKNIGNTCWFSAVIQSLFQLPDFRRLVLGYSLPQNVLESCRSRTGKRNIAFMQELQCLFALMLGTRRKFVDPSAALELLRDAFRSAEEQQQDVSEFTHKLLDWLEDAFQLAVNVKSPGDKSENPMVQLFYGTFLTEGVHEGNAFSKIEAFGQYPLQVNGYRNLNECLEGAMVEGEMDEATASQSVKYGQERWFTKLPPVLTFELSRFEFNQSLGQPEKIHTKLEFPQTIYMDRYLYCSKELMQMKREEMKRLKEKMVMLQQKLERYMKYGSGPARFPLPDMLQYVLEFIATKPAVVVPSAQGSQAAPLRSQAEPRVSDMLSQPNGVLERKDTRTEDAAFILASPSPQQEPSTPLQPSGSPAEMSEGPAPHMVSEEELNLVRTCLQRWRNEIEQDVRDLKESITRISLSIEQMYCDPLLQQVPYRLHAVLVHEGQANAGHYWAYIYDQPRKSWLKYNDISVTESSWEELERDSFGGLKNASAYCLMYISDKVSHFVADDDDGSEVGQFQKEVEALPPELRHYIQEDNWRLEQEAEEWEEEQSCKIPQMEPSPASESQELSSESGPDQSSVCEQSVRSLSSEHAMIAKEQTAKAIANTADAYEKNGVEAALCEAFHEEYSRLYLLAKETPTPQNDARLQHVLIYFLQNNAPQQVVERTLLEQFADKNLSYDESRSISIMKVARAKLREIGPDDVDMEEYKRWHEDYSLFRKVSVYLLTGLELYQKRKYQESLTYLVYAYQSNTKLLLKGTNRGVNESLIALYRRKCLLKLNEVAASLFVSCEEARVAEGISILNELIIPCMHLMNNFEISKEDLDAIEAMRNRWCSYVGREDMDAKLQMKLGELLPRLLDCSTEVIVLKEPPKIRPNSPYDLCSRFAAVMESIHGASTVTVK</sequence>
<dbReference type="PROSITE" id="PS50235">
    <property type="entry name" value="USP_3"/>
    <property type="match status" value="1"/>
</dbReference>
<dbReference type="Proteomes" id="UP000539032">
    <property type="component" value="Unassembled WGS sequence"/>
</dbReference>
<dbReference type="EMBL" id="VZTL01063806">
    <property type="protein sequence ID" value="NXX61402.1"/>
    <property type="molecule type" value="Genomic_DNA"/>
</dbReference>
<dbReference type="InterPro" id="IPR054109">
    <property type="entry name" value="UBA_8"/>
</dbReference>
<name>A0A7L4I8D3_SCOUM</name>
<dbReference type="CDD" id="cd14355">
    <property type="entry name" value="UBA_UBP28"/>
    <property type="match status" value="1"/>
</dbReference>
<proteinExistence type="predicted"/>
<evidence type="ECO:0000256" key="7">
    <source>
        <dbReference type="ARBA" id="ARBA00022801"/>
    </source>
</evidence>
<evidence type="ECO:0000256" key="10">
    <source>
        <dbReference type="ARBA" id="ARBA00023242"/>
    </source>
</evidence>
<dbReference type="EC" id="3.4.19.12" evidence="3"/>
<feature type="compositionally biased region" description="Polar residues" evidence="12">
    <location>
        <begin position="480"/>
        <end position="494"/>
    </location>
</feature>
<comment type="subcellular location">
    <subcellularLocation>
        <location evidence="2">Nucleus</location>
    </subcellularLocation>
</comment>
<evidence type="ECO:0000256" key="4">
    <source>
        <dbReference type="ARBA" id="ARBA00022499"/>
    </source>
</evidence>
<evidence type="ECO:0000256" key="12">
    <source>
        <dbReference type="SAM" id="MobiDB-lite"/>
    </source>
</evidence>
<dbReference type="OrthoDB" id="2420415at2759"/>
<dbReference type="Pfam" id="PF22566">
    <property type="entry name" value="UBA_8"/>
    <property type="match status" value="1"/>
</dbReference>
<feature type="region of interest" description="Disordered" evidence="12">
    <location>
        <begin position="436"/>
        <end position="465"/>
    </location>
</feature>
<dbReference type="AlphaFoldDB" id="A0A7L4I8D3"/>
<organism evidence="14 15">
    <name type="scientific">Scopus umbretta</name>
    <name type="common">Hammerkop</name>
    <dbReference type="NCBI Taxonomy" id="33581"/>
    <lineage>
        <taxon>Eukaryota</taxon>
        <taxon>Metazoa</taxon>
        <taxon>Chordata</taxon>
        <taxon>Craniata</taxon>
        <taxon>Vertebrata</taxon>
        <taxon>Euteleostomi</taxon>
        <taxon>Archelosauria</taxon>
        <taxon>Archosauria</taxon>
        <taxon>Dinosauria</taxon>
        <taxon>Saurischia</taxon>
        <taxon>Theropoda</taxon>
        <taxon>Coelurosauria</taxon>
        <taxon>Aves</taxon>
        <taxon>Neognathae</taxon>
        <taxon>Neoaves</taxon>
        <taxon>Aequornithes</taxon>
        <taxon>Pelecaniformes</taxon>
        <taxon>Scopidae</taxon>
        <taxon>Scopus</taxon>
    </lineage>
</organism>
<feature type="non-terminal residue" evidence="14">
    <location>
        <position position="1"/>
    </location>
</feature>
<dbReference type="Pfam" id="PF00443">
    <property type="entry name" value="UCH"/>
    <property type="match status" value="1"/>
</dbReference>
<comment type="catalytic activity">
    <reaction evidence="1">
        <text>Thiol-dependent hydrolysis of ester, thioester, amide, peptide and isopeptide bonds formed by the C-terminal Gly of ubiquitin (a 76-residue protein attached to proteins as an intracellular targeting signal).</text>
        <dbReference type="EC" id="3.4.19.12"/>
    </reaction>
</comment>
<feature type="domain" description="USP" evidence="13">
    <location>
        <begin position="135"/>
        <end position="625"/>
    </location>
</feature>
<evidence type="ECO:0000256" key="9">
    <source>
        <dbReference type="ARBA" id="ARBA00022843"/>
    </source>
</evidence>
<dbReference type="InterPro" id="IPR038765">
    <property type="entry name" value="Papain-like_cys_pep_sf"/>
</dbReference>